<dbReference type="InterPro" id="IPR036691">
    <property type="entry name" value="Endo/exonu/phosph_ase_sf"/>
</dbReference>
<accession>A0A7W5JTR9</accession>
<proteinExistence type="predicted"/>
<reference evidence="4 5" key="1">
    <citation type="submission" date="2020-08" db="EMBL/GenBank/DDBJ databases">
        <title>Sequencing the genomes of 1000 actinobacteria strains.</title>
        <authorList>
            <person name="Klenk H.-P."/>
        </authorList>
    </citation>
    <scope>NUCLEOTIDE SEQUENCE [LARGE SCALE GENOMIC DNA]</scope>
    <source>
        <strain evidence="4 5">DSM 11053</strain>
    </source>
</reference>
<keyword evidence="4" id="KW-0540">Nuclease</keyword>
<feature type="domain" description="Endonuclease/exonuclease/phosphatase" evidence="3">
    <location>
        <begin position="129"/>
        <end position="330"/>
    </location>
</feature>
<dbReference type="Proteomes" id="UP000565572">
    <property type="component" value="Unassembled WGS sequence"/>
</dbReference>
<evidence type="ECO:0000259" key="3">
    <source>
        <dbReference type="Pfam" id="PF03372"/>
    </source>
</evidence>
<sequence>MNVPAPPTTSARPAWDSTPDHRRRPPVAVVVAAVLLVPSVAATLLRVLAPTDDIGAMLASFVPYGLLTYVLALVLLLVGLARARRRAALGAVTVVVAALTALHVSWLAPFFVPDHRPVVGPTFTVYAQNVYLGQADTDRLAEVAAEADVVVLSETTRAFLRRLQTPAWGERFPYAVGDLSGSPSDTTVFSRFPLEDAQVLAGSLSTQWVMTLEVPDRTPVRLVGTHPCNPYCGGGAFARDHAVLEQTVLANRSQPLVVAGDLNAIDDHAPLQRLRADGMRSAADLVGAGWVPTYPSNRAFPPLLPIDHVLVDDQLTATSLRTVRMPGSDHLGLLSTLAGTR</sequence>
<keyword evidence="2" id="KW-1133">Transmembrane helix</keyword>
<evidence type="ECO:0000256" key="1">
    <source>
        <dbReference type="SAM" id="MobiDB-lite"/>
    </source>
</evidence>
<dbReference type="Pfam" id="PF03372">
    <property type="entry name" value="Exo_endo_phos"/>
    <property type="match status" value="1"/>
</dbReference>
<keyword evidence="5" id="KW-1185">Reference proteome</keyword>
<organism evidence="4 5">
    <name type="scientific">Microlunatus antarcticus</name>
    <dbReference type="NCBI Taxonomy" id="53388"/>
    <lineage>
        <taxon>Bacteria</taxon>
        <taxon>Bacillati</taxon>
        <taxon>Actinomycetota</taxon>
        <taxon>Actinomycetes</taxon>
        <taxon>Propionibacteriales</taxon>
        <taxon>Propionibacteriaceae</taxon>
        <taxon>Microlunatus</taxon>
    </lineage>
</organism>
<keyword evidence="4" id="KW-0378">Hydrolase</keyword>
<keyword evidence="4" id="KW-0255">Endonuclease</keyword>
<evidence type="ECO:0000256" key="2">
    <source>
        <dbReference type="SAM" id="Phobius"/>
    </source>
</evidence>
<gene>
    <name evidence="4" type="ORF">FHX39_001002</name>
</gene>
<feature type="transmembrane region" description="Helical" evidence="2">
    <location>
        <begin position="61"/>
        <end position="80"/>
    </location>
</feature>
<dbReference type="AlphaFoldDB" id="A0A7W5JTR9"/>
<protein>
    <submittedName>
        <fullName evidence="4">Endonuclease/exonuclease/phosphatase (EEP) superfamily protein YafD</fullName>
    </submittedName>
</protein>
<feature type="transmembrane region" description="Helical" evidence="2">
    <location>
        <begin position="27"/>
        <end position="49"/>
    </location>
</feature>
<dbReference type="GO" id="GO:0004519">
    <property type="term" value="F:endonuclease activity"/>
    <property type="evidence" value="ECO:0007669"/>
    <property type="project" value="UniProtKB-KW"/>
</dbReference>
<feature type="transmembrane region" description="Helical" evidence="2">
    <location>
        <begin position="87"/>
        <end position="108"/>
    </location>
</feature>
<dbReference type="SUPFAM" id="SSF56219">
    <property type="entry name" value="DNase I-like"/>
    <property type="match status" value="1"/>
</dbReference>
<comment type="caution">
    <text evidence="4">The sequence shown here is derived from an EMBL/GenBank/DDBJ whole genome shotgun (WGS) entry which is preliminary data.</text>
</comment>
<keyword evidence="4" id="KW-0269">Exonuclease</keyword>
<dbReference type="InterPro" id="IPR005135">
    <property type="entry name" value="Endo/exonuclease/phosphatase"/>
</dbReference>
<keyword evidence="2" id="KW-0472">Membrane</keyword>
<dbReference type="GO" id="GO:0004527">
    <property type="term" value="F:exonuclease activity"/>
    <property type="evidence" value="ECO:0007669"/>
    <property type="project" value="UniProtKB-KW"/>
</dbReference>
<dbReference type="EMBL" id="JACHZG010000001">
    <property type="protein sequence ID" value="MBB3326058.1"/>
    <property type="molecule type" value="Genomic_DNA"/>
</dbReference>
<evidence type="ECO:0000313" key="5">
    <source>
        <dbReference type="Proteomes" id="UP000565572"/>
    </source>
</evidence>
<feature type="region of interest" description="Disordered" evidence="1">
    <location>
        <begin position="1"/>
        <end position="21"/>
    </location>
</feature>
<dbReference type="RefSeq" id="WP_183337070.1">
    <property type="nucleotide sequence ID" value="NZ_JACHZG010000001.1"/>
</dbReference>
<keyword evidence="2" id="KW-0812">Transmembrane</keyword>
<name>A0A7W5JTR9_9ACTN</name>
<dbReference type="Gene3D" id="3.60.10.10">
    <property type="entry name" value="Endonuclease/exonuclease/phosphatase"/>
    <property type="match status" value="1"/>
</dbReference>
<evidence type="ECO:0000313" key="4">
    <source>
        <dbReference type="EMBL" id="MBB3326058.1"/>
    </source>
</evidence>